<evidence type="ECO:0000259" key="5">
    <source>
        <dbReference type="PROSITE" id="PS51352"/>
    </source>
</evidence>
<dbReference type="InterPro" id="IPR013766">
    <property type="entry name" value="Thioredoxin_domain"/>
</dbReference>
<name>A0A238VPY3_9FLAO</name>
<dbReference type="GO" id="GO:0030313">
    <property type="term" value="C:cell envelope"/>
    <property type="evidence" value="ECO:0007669"/>
    <property type="project" value="UniProtKB-SubCell"/>
</dbReference>
<dbReference type="GO" id="GO:0017004">
    <property type="term" value="P:cytochrome complex assembly"/>
    <property type="evidence" value="ECO:0007669"/>
    <property type="project" value="UniProtKB-KW"/>
</dbReference>
<dbReference type="PANTHER" id="PTHR42852:SF6">
    <property type="entry name" value="THIOL:DISULFIDE INTERCHANGE PROTEIN DSBE"/>
    <property type="match status" value="1"/>
</dbReference>
<sequence>MKKLSILLVVLFSTALISCEEKEKESAPLEGFTIDVSINNINTSETYLYNHKNIAIDTALVSNNYVNFSGVIDTIQLYTVQFKNNNLKIPILLENTPMYVYASPLSQIAFGSVSQNELNSYNEALALIKNKLKASIDTQNESELDSINSVIFNYSVAKIKSTNHAPIADLIFDKILVDNNLNKNNLLALKAVSETNNHKKWLPKINSEIDKYLALELLEEQKKLAEVAKPRVIKRQQAPLFYGESLDGSNLSLQSALNGKKAVLMDFWASWCGPCRAVTPQVRSIYNRYKNKGFDIITISEDKTRAAWTNGITEDNMLAWNHIYDDNMRIAYMFNVESIPHMILLDGNGGIIENKISISRLENELKKIFK</sequence>
<proteinExistence type="predicted"/>
<dbReference type="InterPro" id="IPR012336">
    <property type="entry name" value="Thioredoxin-like_fold"/>
</dbReference>
<organism evidence="6 7">
    <name type="scientific">Lutibacter flavus</name>
    <dbReference type="NCBI Taxonomy" id="691689"/>
    <lineage>
        <taxon>Bacteria</taxon>
        <taxon>Pseudomonadati</taxon>
        <taxon>Bacteroidota</taxon>
        <taxon>Flavobacteriia</taxon>
        <taxon>Flavobacteriales</taxon>
        <taxon>Flavobacteriaceae</taxon>
        <taxon>Lutibacter</taxon>
    </lineage>
</organism>
<accession>A0A238VPY3</accession>
<keyword evidence="4" id="KW-0676">Redox-active center</keyword>
<dbReference type="Gene3D" id="3.40.30.10">
    <property type="entry name" value="Glutaredoxin"/>
    <property type="match status" value="1"/>
</dbReference>
<evidence type="ECO:0000256" key="3">
    <source>
        <dbReference type="ARBA" id="ARBA00023157"/>
    </source>
</evidence>
<dbReference type="Proteomes" id="UP000198412">
    <property type="component" value="Unassembled WGS sequence"/>
</dbReference>
<keyword evidence="2" id="KW-0201">Cytochrome c-type biogenesis</keyword>
<dbReference type="EMBL" id="FZNX01000001">
    <property type="protein sequence ID" value="SNR35559.1"/>
    <property type="molecule type" value="Genomic_DNA"/>
</dbReference>
<gene>
    <name evidence="6" type="ORF">SAMN04488111_0736</name>
</gene>
<protein>
    <recommendedName>
        <fullName evidence="5">Thioredoxin domain-containing protein</fullName>
    </recommendedName>
</protein>
<keyword evidence="7" id="KW-1185">Reference proteome</keyword>
<dbReference type="PROSITE" id="PS00194">
    <property type="entry name" value="THIOREDOXIN_1"/>
    <property type="match status" value="1"/>
</dbReference>
<dbReference type="CDD" id="cd02966">
    <property type="entry name" value="TlpA_like_family"/>
    <property type="match status" value="1"/>
</dbReference>
<evidence type="ECO:0000313" key="6">
    <source>
        <dbReference type="EMBL" id="SNR35559.1"/>
    </source>
</evidence>
<keyword evidence="3" id="KW-1015">Disulfide bond</keyword>
<dbReference type="AlphaFoldDB" id="A0A238VPY3"/>
<dbReference type="RefSeq" id="WP_089377054.1">
    <property type="nucleotide sequence ID" value="NZ_FZNX01000001.1"/>
</dbReference>
<dbReference type="SUPFAM" id="SSF52833">
    <property type="entry name" value="Thioredoxin-like"/>
    <property type="match status" value="1"/>
</dbReference>
<feature type="domain" description="Thioredoxin" evidence="5">
    <location>
        <begin position="232"/>
        <end position="370"/>
    </location>
</feature>
<dbReference type="InterPro" id="IPR036249">
    <property type="entry name" value="Thioredoxin-like_sf"/>
</dbReference>
<dbReference type="Pfam" id="PF14289">
    <property type="entry name" value="DUF4369"/>
    <property type="match status" value="1"/>
</dbReference>
<dbReference type="Pfam" id="PF13905">
    <property type="entry name" value="Thioredoxin_8"/>
    <property type="match status" value="1"/>
</dbReference>
<evidence type="ECO:0000256" key="4">
    <source>
        <dbReference type="ARBA" id="ARBA00023284"/>
    </source>
</evidence>
<reference evidence="7" key="1">
    <citation type="submission" date="2017-06" db="EMBL/GenBank/DDBJ databases">
        <authorList>
            <person name="Varghese N."/>
            <person name="Submissions S."/>
        </authorList>
    </citation>
    <scope>NUCLEOTIDE SEQUENCE [LARGE SCALE GENOMIC DNA]</scope>
    <source>
        <strain evidence="7">DSM 27993</strain>
    </source>
</reference>
<evidence type="ECO:0000256" key="1">
    <source>
        <dbReference type="ARBA" id="ARBA00004196"/>
    </source>
</evidence>
<dbReference type="InterPro" id="IPR050553">
    <property type="entry name" value="Thioredoxin_ResA/DsbE_sf"/>
</dbReference>
<dbReference type="PROSITE" id="PS51352">
    <property type="entry name" value="THIOREDOXIN_2"/>
    <property type="match status" value="1"/>
</dbReference>
<dbReference type="InterPro" id="IPR017937">
    <property type="entry name" value="Thioredoxin_CS"/>
</dbReference>
<evidence type="ECO:0000256" key="2">
    <source>
        <dbReference type="ARBA" id="ARBA00022748"/>
    </source>
</evidence>
<dbReference type="PROSITE" id="PS51257">
    <property type="entry name" value="PROKAR_LIPOPROTEIN"/>
    <property type="match status" value="1"/>
</dbReference>
<comment type="subcellular location">
    <subcellularLocation>
        <location evidence="1">Cell envelope</location>
    </subcellularLocation>
</comment>
<dbReference type="InterPro" id="IPR025380">
    <property type="entry name" value="DUF4369"/>
</dbReference>
<dbReference type="OrthoDB" id="1069091at2"/>
<dbReference type="PANTHER" id="PTHR42852">
    <property type="entry name" value="THIOL:DISULFIDE INTERCHANGE PROTEIN DSBE"/>
    <property type="match status" value="1"/>
</dbReference>
<evidence type="ECO:0000313" key="7">
    <source>
        <dbReference type="Proteomes" id="UP000198412"/>
    </source>
</evidence>